<accession>A0A1E4SSM6</accession>
<dbReference type="Pfam" id="PF01979">
    <property type="entry name" value="Amidohydro_1"/>
    <property type="match status" value="1"/>
</dbReference>
<evidence type="ECO:0000259" key="1">
    <source>
        <dbReference type="Pfam" id="PF01979"/>
    </source>
</evidence>
<dbReference type="PANTHER" id="PTHR43135">
    <property type="entry name" value="ALPHA-D-RIBOSE 1-METHYLPHOSPHONATE 5-TRIPHOSPHATE DIPHOSPHATASE"/>
    <property type="match status" value="1"/>
</dbReference>
<dbReference type="InterPro" id="IPR051781">
    <property type="entry name" value="Metallo-dep_Hydrolase"/>
</dbReference>
<dbReference type="InterPro" id="IPR006680">
    <property type="entry name" value="Amidohydro-rel"/>
</dbReference>
<dbReference type="SUPFAM" id="SSF51338">
    <property type="entry name" value="Composite domain of metallo-dependent hydrolases"/>
    <property type="match status" value="1"/>
</dbReference>
<dbReference type="Gene3D" id="2.30.40.10">
    <property type="entry name" value="Urease, subunit C, domain 1"/>
    <property type="match status" value="1"/>
</dbReference>
<dbReference type="OrthoDB" id="5595695at2759"/>
<feature type="non-terminal residue" evidence="2">
    <location>
        <position position="414"/>
    </location>
</feature>
<name>A0A1E4SSM6_9ASCO</name>
<dbReference type="InterPro" id="IPR032466">
    <property type="entry name" value="Metal_Hydrolase"/>
</dbReference>
<dbReference type="CDD" id="cd01299">
    <property type="entry name" value="Met_dep_hydrolase_A"/>
    <property type="match status" value="1"/>
</dbReference>
<organism evidence="2 3">
    <name type="scientific">[Candida] arabinofermentans NRRL YB-2248</name>
    <dbReference type="NCBI Taxonomy" id="983967"/>
    <lineage>
        <taxon>Eukaryota</taxon>
        <taxon>Fungi</taxon>
        <taxon>Dikarya</taxon>
        <taxon>Ascomycota</taxon>
        <taxon>Saccharomycotina</taxon>
        <taxon>Pichiomycetes</taxon>
        <taxon>Pichiales</taxon>
        <taxon>Pichiaceae</taxon>
        <taxon>Ogataea</taxon>
        <taxon>Ogataea/Candida clade</taxon>
    </lineage>
</organism>
<dbReference type="EMBL" id="KV453898">
    <property type="protein sequence ID" value="ODV82491.1"/>
    <property type="molecule type" value="Genomic_DNA"/>
</dbReference>
<dbReference type="InterPro" id="IPR057744">
    <property type="entry name" value="OTAase-like"/>
</dbReference>
<proteinExistence type="predicted"/>
<dbReference type="AlphaFoldDB" id="A0A1E4SSM6"/>
<evidence type="ECO:0000313" key="3">
    <source>
        <dbReference type="Proteomes" id="UP000094801"/>
    </source>
</evidence>
<sequence length="414" mass="44679">MQITSRKANKKEIEVPPIDVNERITKDLEKLTFPWKLPNPKSYIFFNGSIIDTLNGETLTGLAVVTKDGYIQDVICNELAQSLDSKIYTKVDCSGKFLSPGLFDHHVHATSSPGEKDLRRLMRLPLAIGEMRSGKSVELMLNRGFTTVRDCGGALSNLSSAIDQGIFHGPRLIRSGKALSQTGGHGDSRDADLPSEAFDSCECHLNCVATVVDGVPAVLKAARENFREGASLIKIMGSGGVASPTDSLTNVQYTTEELKAIVEVSESYGSYTTAHCYTSKSIMHCINAGVKGIEHGNLIDDEAAKLMAEKGCFLTPTLITYKVMASDQFSHFLTPDSYEKNQAILHSGLGSLLVAKKNGVKICYGSDLLGSLGGYQTGEFFLRGKVLTAAEILKSATVTPAECNGMEELIGQIK</sequence>
<reference evidence="3" key="1">
    <citation type="submission" date="2016-04" db="EMBL/GenBank/DDBJ databases">
        <title>Comparative genomics of biotechnologically important yeasts.</title>
        <authorList>
            <consortium name="DOE Joint Genome Institute"/>
            <person name="Riley R."/>
            <person name="Haridas S."/>
            <person name="Wolfe K.H."/>
            <person name="Lopes M.R."/>
            <person name="Hittinger C.T."/>
            <person name="Goker M."/>
            <person name="Salamov A."/>
            <person name="Wisecaver J."/>
            <person name="Long T.M."/>
            <person name="Aerts A.L."/>
            <person name="Barry K."/>
            <person name="Choi C."/>
            <person name="Clum A."/>
            <person name="Coughlan A.Y."/>
            <person name="Deshpande S."/>
            <person name="Douglass A.P."/>
            <person name="Hanson S.J."/>
            <person name="Klenk H.-P."/>
            <person name="Labutti K."/>
            <person name="Lapidus A."/>
            <person name="Lindquist E."/>
            <person name="Lipzen A."/>
            <person name="Meier-Kolthoff J.P."/>
            <person name="Ohm R.A."/>
            <person name="Otillar R.P."/>
            <person name="Pangilinan J."/>
            <person name="Peng Y."/>
            <person name="Rokas A."/>
            <person name="Rosa C.A."/>
            <person name="Scheuner C."/>
            <person name="Sibirny A.A."/>
            <person name="Slot J.C."/>
            <person name="Stielow J.B."/>
            <person name="Sun H."/>
            <person name="Kurtzman C.P."/>
            <person name="Blackwell M."/>
            <person name="Grigoriev I.V."/>
            <person name="Jeffries T.W."/>
        </authorList>
    </citation>
    <scope>NUCLEOTIDE SEQUENCE [LARGE SCALE GENOMIC DNA]</scope>
    <source>
        <strain evidence="3">NRRL YB-2248</strain>
    </source>
</reference>
<protein>
    <recommendedName>
        <fullName evidence="1">Amidohydrolase-related domain-containing protein</fullName>
    </recommendedName>
</protein>
<gene>
    <name evidence="2" type="ORF">CANARDRAFT_30829</name>
</gene>
<dbReference type="GO" id="GO:0016810">
    <property type="term" value="F:hydrolase activity, acting on carbon-nitrogen (but not peptide) bonds"/>
    <property type="evidence" value="ECO:0007669"/>
    <property type="project" value="InterPro"/>
</dbReference>
<dbReference type="Proteomes" id="UP000094801">
    <property type="component" value="Unassembled WGS sequence"/>
</dbReference>
<dbReference type="SUPFAM" id="SSF51556">
    <property type="entry name" value="Metallo-dependent hydrolases"/>
    <property type="match status" value="1"/>
</dbReference>
<evidence type="ECO:0000313" key="2">
    <source>
        <dbReference type="EMBL" id="ODV82491.1"/>
    </source>
</evidence>
<dbReference type="InterPro" id="IPR011059">
    <property type="entry name" value="Metal-dep_hydrolase_composite"/>
</dbReference>
<dbReference type="STRING" id="983967.A0A1E4SSM6"/>
<dbReference type="Gene3D" id="3.20.20.140">
    <property type="entry name" value="Metal-dependent hydrolases"/>
    <property type="match status" value="1"/>
</dbReference>
<feature type="domain" description="Amidohydrolase-related" evidence="1">
    <location>
        <begin position="97"/>
        <end position="413"/>
    </location>
</feature>
<keyword evidence="3" id="KW-1185">Reference proteome</keyword>
<dbReference type="PANTHER" id="PTHR43135:SF3">
    <property type="entry name" value="ALPHA-D-RIBOSE 1-METHYLPHOSPHONATE 5-TRIPHOSPHATE DIPHOSPHATASE"/>
    <property type="match status" value="1"/>
</dbReference>